<gene>
    <name evidence="1" type="ORF">LCGC14_2203910</name>
</gene>
<evidence type="ECO:0000313" key="1">
    <source>
        <dbReference type="EMBL" id="KKL60581.1"/>
    </source>
</evidence>
<dbReference type="AlphaFoldDB" id="A0A0F9E378"/>
<reference evidence="1" key="1">
    <citation type="journal article" date="2015" name="Nature">
        <title>Complex archaea that bridge the gap between prokaryotes and eukaryotes.</title>
        <authorList>
            <person name="Spang A."/>
            <person name="Saw J.H."/>
            <person name="Jorgensen S.L."/>
            <person name="Zaremba-Niedzwiedzka K."/>
            <person name="Martijn J."/>
            <person name="Lind A.E."/>
            <person name="van Eijk R."/>
            <person name="Schleper C."/>
            <person name="Guy L."/>
            <person name="Ettema T.J."/>
        </authorList>
    </citation>
    <scope>NUCLEOTIDE SEQUENCE</scope>
</reference>
<sequence>MPIYEFKCRHCGEENILPHQKRDARMLVAMFEQRLGRAPQKMEIEERSARVIAILDGRLAVDSVELTRVSVEEQNERKRRALQEGIIEADWTEAPEE</sequence>
<dbReference type="EMBL" id="LAZR01029101">
    <property type="protein sequence ID" value="KKL60581.1"/>
    <property type="molecule type" value="Genomic_DNA"/>
</dbReference>
<organism evidence="1">
    <name type="scientific">marine sediment metagenome</name>
    <dbReference type="NCBI Taxonomy" id="412755"/>
    <lineage>
        <taxon>unclassified sequences</taxon>
        <taxon>metagenomes</taxon>
        <taxon>ecological metagenomes</taxon>
    </lineage>
</organism>
<accession>A0A0F9E378</accession>
<proteinExistence type="predicted"/>
<protein>
    <submittedName>
        <fullName evidence="1">Uncharacterized protein</fullName>
    </submittedName>
</protein>
<name>A0A0F9E378_9ZZZZ</name>
<comment type="caution">
    <text evidence="1">The sequence shown here is derived from an EMBL/GenBank/DDBJ whole genome shotgun (WGS) entry which is preliminary data.</text>
</comment>